<dbReference type="PROSITE" id="PS50157">
    <property type="entry name" value="ZINC_FINGER_C2H2_2"/>
    <property type="match status" value="3"/>
</dbReference>
<dbReference type="Proteomes" id="UP000728032">
    <property type="component" value="Unassembled WGS sequence"/>
</dbReference>
<evidence type="ECO:0000256" key="1">
    <source>
        <dbReference type="ARBA" id="ARBA00022723"/>
    </source>
</evidence>
<protein>
    <recommendedName>
        <fullName evidence="6">C2H2-type domain-containing protein</fullName>
    </recommendedName>
</protein>
<dbReference type="GO" id="GO:0045944">
    <property type="term" value="P:positive regulation of transcription by RNA polymerase II"/>
    <property type="evidence" value="ECO:0007669"/>
    <property type="project" value="TreeGrafter"/>
</dbReference>
<dbReference type="EMBL" id="OC932542">
    <property type="protein sequence ID" value="CAD7659559.1"/>
    <property type="molecule type" value="Genomic_DNA"/>
</dbReference>
<keyword evidence="4" id="KW-0862">Zinc</keyword>
<feature type="domain" description="C2H2-type" evidence="6">
    <location>
        <begin position="18"/>
        <end position="40"/>
    </location>
</feature>
<dbReference type="SMART" id="SM00355">
    <property type="entry name" value="ZnF_C2H2"/>
    <property type="match status" value="3"/>
</dbReference>
<keyword evidence="1" id="KW-0479">Metal-binding</keyword>
<feature type="domain" description="C2H2-type" evidence="6">
    <location>
        <begin position="76"/>
        <end position="102"/>
    </location>
</feature>
<dbReference type="FunFam" id="3.30.160.60:FF:000125">
    <property type="entry name" value="Putative zinc finger protein 143"/>
    <property type="match status" value="1"/>
</dbReference>
<dbReference type="Pfam" id="PF13894">
    <property type="entry name" value="zf-C2H2_4"/>
    <property type="match status" value="1"/>
</dbReference>
<dbReference type="Gene3D" id="3.30.160.60">
    <property type="entry name" value="Classic Zinc Finger"/>
    <property type="match status" value="3"/>
</dbReference>
<dbReference type="GO" id="GO:0000981">
    <property type="term" value="F:DNA-binding transcription factor activity, RNA polymerase II-specific"/>
    <property type="evidence" value="ECO:0007669"/>
    <property type="project" value="TreeGrafter"/>
</dbReference>
<gene>
    <name evidence="7" type="ORF">ONB1V03_LOCUS16154</name>
    <name evidence="8" type="ORF">ONB1V03_LOCUS17811</name>
</gene>
<dbReference type="Pfam" id="PF00096">
    <property type="entry name" value="zf-C2H2"/>
    <property type="match status" value="1"/>
</dbReference>
<dbReference type="GO" id="GO:0000978">
    <property type="term" value="F:RNA polymerase II cis-regulatory region sequence-specific DNA binding"/>
    <property type="evidence" value="ECO:0007669"/>
    <property type="project" value="TreeGrafter"/>
</dbReference>
<dbReference type="SUPFAM" id="SSF57667">
    <property type="entry name" value="beta-beta-alpha zinc fingers"/>
    <property type="match status" value="3"/>
</dbReference>
<evidence type="ECO:0000313" key="7">
    <source>
        <dbReference type="EMBL" id="CAD7659559.1"/>
    </source>
</evidence>
<keyword evidence="9" id="KW-1185">Reference proteome</keyword>
<feature type="non-terminal residue" evidence="7">
    <location>
        <position position="1"/>
    </location>
</feature>
<dbReference type="GO" id="GO:0005634">
    <property type="term" value="C:nucleus"/>
    <property type="evidence" value="ECO:0007669"/>
    <property type="project" value="UniProtKB-ARBA"/>
</dbReference>
<evidence type="ECO:0000256" key="3">
    <source>
        <dbReference type="ARBA" id="ARBA00022771"/>
    </source>
</evidence>
<dbReference type="GO" id="GO:0008270">
    <property type="term" value="F:zinc ion binding"/>
    <property type="evidence" value="ECO:0007669"/>
    <property type="project" value="UniProtKB-KW"/>
</dbReference>
<dbReference type="PANTHER" id="PTHR19818:SF150">
    <property type="entry name" value="C2H2-TYPE DOMAIN-CONTAINING PROTEIN-RELATED"/>
    <property type="match status" value="1"/>
</dbReference>
<reference evidence="7" key="1">
    <citation type="submission" date="2020-11" db="EMBL/GenBank/DDBJ databases">
        <authorList>
            <person name="Tran Van P."/>
        </authorList>
    </citation>
    <scope>NUCLEOTIDE SEQUENCE</scope>
</reference>
<sequence length="102" mass="11967">TKLENDFRQHLIKHSDRFACSECDKRFLKEAHLRHHMRSHDDTLKLRCEWPGCERLFTSKSNFKSHMNTHTGEQVYACEWPGCGKTSLNQKSMLSHAAKAHK</sequence>
<keyword evidence="2" id="KW-0677">Repeat</keyword>
<dbReference type="AlphaFoldDB" id="A0A7R9MGN8"/>
<dbReference type="PANTHER" id="PTHR19818">
    <property type="entry name" value="ZINC FINGER PROTEIN ZIC AND GLI"/>
    <property type="match status" value="1"/>
</dbReference>
<organism evidence="7">
    <name type="scientific">Oppiella nova</name>
    <dbReference type="NCBI Taxonomy" id="334625"/>
    <lineage>
        <taxon>Eukaryota</taxon>
        <taxon>Metazoa</taxon>
        <taxon>Ecdysozoa</taxon>
        <taxon>Arthropoda</taxon>
        <taxon>Chelicerata</taxon>
        <taxon>Arachnida</taxon>
        <taxon>Acari</taxon>
        <taxon>Acariformes</taxon>
        <taxon>Sarcoptiformes</taxon>
        <taxon>Oribatida</taxon>
        <taxon>Brachypylina</taxon>
        <taxon>Oppioidea</taxon>
        <taxon>Oppiidae</taxon>
        <taxon>Oppiella</taxon>
    </lineage>
</organism>
<evidence type="ECO:0000256" key="2">
    <source>
        <dbReference type="ARBA" id="ARBA00022737"/>
    </source>
</evidence>
<evidence type="ECO:0000256" key="4">
    <source>
        <dbReference type="ARBA" id="ARBA00022833"/>
    </source>
</evidence>
<feature type="domain" description="C2H2-type" evidence="6">
    <location>
        <begin position="46"/>
        <end position="75"/>
    </location>
</feature>
<dbReference type="GO" id="GO:0000122">
    <property type="term" value="P:negative regulation of transcription by RNA polymerase II"/>
    <property type="evidence" value="ECO:0007669"/>
    <property type="project" value="TreeGrafter"/>
</dbReference>
<dbReference type="EMBL" id="CAJPVJ010017717">
    <property type="protein sequence ID" value="CAG2176721.1"/>
    <property type="molecule type" value="Genomic_DNA"/>
</dbReference>
<dbReference type="EMBL" id="OC937784">
    <property type="protein sequence ID" value="CAD7661250.1"/>
    <property type="molecule type" value="Genomic_DNA"/>
</dbReference>
<dbReference type="InterPro" id="IPR050329">
    <property type="entry name" value="GLI_C2H2-zinc-finger"/>
</dbReference>
<dbReference type="InterPro" id="IPR013087">
    <property type="entry name" value="Znf_C2H2_type"/>
</dbReference>
<name>A0A7R9MGN8_9ACAR</name>
<evidence type="ECO:0000313" key="8">
    <source>
        <dbReference type="EMBL" id="CAD7661250.1"/>
    </source>
</evidence>
<proteinExistence type="predicted"/>
<accession>A0A7R9MGN8</accession>
<evidence type="ECO:0000313" key="9">
    <source>
        <dbReference type="Proteomes" id="UP000728032"/>
    </source>
</evidence>
<evidence type="ECO:0000259" key="6">
    <source>
        <dbReference type="PROSITE" id="PS50157"/>
    </source>
</evidence>
<dbReference type="PROSITE" id="PS00028">
    <property type="entry name" value="ZINC_FINGER_C2H2_1"/>
    <property type="match status" value="2"/>
</dbReference>
<dbReference type="InterPro" id="IPR036236">
    <property type="entry name" value="Znf_C2H2_sf"/>
</dbReference>
<feature type="non-terminal residue" evidence="7">
    <location>
        <position position="102"/>
    </location>
</feature>
<dbReference type="OrthoDB" id="4748970at2759"/>
<keyword evidence="3 5" id="KW-0863">Zinc-finger</keyword>
<dbReference type="FunFam" id="3.30.160.60:FF:000100">
    <property type="entry name" value="Zinc finger 45-like"/>
    <property type="match status" value="1"/>
</dbReference>
<evidence type="ECO:0000256" key="5">
    <source>
        <dbReference type="PROSITE-ProRule" id="PRU00042"/>
    </source>
</evidence>
<dbReference type="EMBL" id="CAJPVJ010022959">
    <property type="protein sequence ID" value="CAG2178386.1"/>
    <property type="molecule type" value="Genomic_DNA"/>
</dbReference>